<reference evidence="7 8" key="1">
    <citation type="submission" date="2019-08" db="EMBL/GenBank/DDBJ databases">
        <title>In-depth cultivation of the pig gut microbiome towards novel bacterial diversity and tailored functional studies.</title>
        <authorList>
            <person name="Wylensek D."/>
            <person name="Hitch T.C.A."/>
            <person name="Clavel T."/>
        </authorList>
    </citation>
    <scope>NUCLEOTIDE SEQUENCE [LARGE SCALE GENOMIC DNA]</scope>
    <source>
        <strain evidence="7 8">MUC/MUC-530-WT-4D</strain>
    </source>
</reference>
<keyword evidence="3 5" id="KW-0540">Nuclease</keyword>
<dbReference type="GO" id="GO:0016788">
    <property type="term" value="F:hydrolase activity, acting on ester bonds"/>
    <property type="evidence" value="ECO:0007669"/>
    <property type="project" value="UniProtKB-UniRule"/>
</dbReference>
<feature type="domain" description="YqgF/RNase H-like" evidence="6">
    <location>
        <begin position="1"/>
        <end position="104"/>
    </location>
</feature>
<evidence type="ECO:0000259" key="6">
    <source>
        <dbReference type="SMART" id="SM00732"/>
    </source>
</evidence>
<dbReference type="InterPro" id="IPR012337">
    <property type="entry name" value="RNaseH-like_sf"/>
</dbReference>
<dbReference type="SUPFAM" id="SSF53098">
    <property type="entry name" value="Ribonuclease H-like"/>
    <property type="match status" value="1"/>
</dbReference>
<evidence type="ECO:0000256" key="5">
    <source>
        <dbReference type="HAMAP-Rule" id="MF_00651"/>
    </source>
</evidence>
<protein>
    <recommendedName>
        <fullName evidence="5">Putative pre-16S rRNA nuclease</fullName>
        <ecNumber evidence="5">3.1.-.-</ecNumber>
    </recommendedName>
</protein>
<comment type="similarity">
    <text evidence="5">Belongs to the YqgF HJR family.</text>
</comment>
<evidence type="ECO:0000313" key="8">
    <source>
        <dbReference type="Proteomes" id="UP000474024"/>
    </source>
</evidence>
<keyword evidence="8" id="KW-1185">Reference proteome</keyword>
<dbReference type="InterPro" id="IPR005227">
    <property type="entry name" value="YqgF"/>
</dbReference>
<dbReference type="Gene3D" id="3.30.420.140">
    <property type="entry name" value="YqgF/RNase H-like domain"/>
    <property type="match status" value="1"/>
</dbReference>
<comment type="caution">
    <text evidence="7">The sequence shown here is derived from an EMBL/GenBank/DDBJ whole genome shotgun (WGS) entry which is preliminary data.</text>
</comment>
<dbReference type="PANTHER" id="PTHR33317">
    <property type="entry name" value="POLYNUCLEOTIDYL TRANSFERASE, RIBONUCLEASE H-LIKE SUPERFAMILY PROTEIN"/>
    <property type="match status" value="1"/>
</dbReference>
<dbReference type="PANTHER" id="PTHR33317:SF4">
    <property type="entry name" value="POLYNUCLEOTIDYL TRANSFERASE, RIBONUCLEASE H-LIKE SUPERFAMILY PROTEIN"/>
    <property type="match status" value="1"/>
</dbReference>
<dbReference type="NCBIfam" id="TIGR00250">
    <property type="entry name" value="RNAse_H_YqgF"/>
    <property type="match status" value="1"/>
</dbReference>
<organism evidence="7 8">
    <name type="scientific">Roseburia porci</name>
    <dbReference type="NCBI Taxonomy" id="2605790"/>
    <lineage>
        <taxon>Bacteria</taxon>
        <taxon>Bacillati</taxon>
        <taxon>Bacillota</taxon>
        <taxon>Clostridia</taxon>
        <taxon>Lachnospirales</taxon>
        <taxon>Lachnospiraceae</taxon>
        <taxon>Roseburia</taxon>
    </lineage>
</organism>
<dbReference type="RefSeq" id="WP_154429790.1">
    <property type="nucleotide sequence ID" value="NZ_VUNI01000010.1"/>
</dbReference>
<gene>
    <name evidence="7" type="primary">ruvX</name>
    <name evidence="7" type="ORF">FYJ75_07220</name>
</gene>
<dbReference type="CDD" id="cd16964">
    <property type="entry name" value="YqgF"/>
    <property type="match status" value="1"/>
</dbReference>
<evidence type="ECO:0000256" key="1">
    <source>
        <dbReference type="ARBA" id="ARBA00022490"/>
    </source>
</evidence>
<keyword evidence="1 5" id="KW-0963">Cytoplasm</keyword>
<keyword evidence="4 5" id="KW-0378">Hydrolase</keyword>
<dbReference type="SMART" id="SM00732">
    <property type="entry name" value="YqgFc"/>
    <property type="match status" value="1"/>
</dbReference>
<dbReference type="Pfam" id="PF03652">
    <property type="entry name" value="RuvX"/>
    <property type="match status" value="1"/>
</dbReference>
<dbReference type="InterPro" id="IPR037027">
    <property type="entry name" value="YqgF/RNaseH-like_dom_sf"/>
</dbReference>
<accession>A0A6L5YSA2</accession>
<dbReference type="InterPro" id="IPR006641">
    <property type="entry name" value="YqgF/RNaseH-like_dom"/>
</dbReference>
<keyword evidence="2 5" id="KW-0690">Ribosome biogenesis</keyword>
<dbReference type="GO" id="GO:0005829">
    <property type="term" value="C:cytosol"/>
    <property type="evidence" value="ECO:0007669"/>
    <property type="project" value="TreeGrafter"/>
</dbReference>
<comment type="function">
    <text evidence="5">Could be a nuclease involved in processing of the 5'-end of pre-16S rRNA.</text>
</comment>
<dbReference type="EC" id="3.1.-.-" evidence="5"/>
<evidence type="ECO:0000256" key="3">
    <source>
        <dbReference type="ARBA" id="ARBA00022722"/>
    </source>
</evidence>
<comment type="subcellular location">
    <subcellularLocation>
        <location evidence="5">Cytoplasm</location>
    </subcellularLocation>
</comment>
<evidence type="ECO:0000313" key="7">
    <source>
        <dbReference type="EMBL" id="MST74822.1"/>
    </source>
</evidence>
<dbReference type="EMBL" id="VUNI01000010">
    <property type="protein sequence ID" value="MST74822.1"/>
    <property type="molecule type" value="Genomic_DNA"/>
</dbReference>
<evidence type="ECO:0000256" key="4">
    <source>
        <dbReference type="ARBA" id="ARBA00022801"/>
    </source>
</evidence>
<proteinExistence type="inferred from homology"/>
<name>A0A6L5YSA2_9FIRM</name>
<dbReference type="HAMAP" id="MF_00651">
    <property type="entry name" value="Nuclease_YqgF"/>
    <property type="match status" value="1"/>
</dbReference>
<dbReference type="AlphaFoldDB" id="A0A6L5YSA2"/>
<dbReference type="GO" id="GO:0004518">
    <property type="term" value="F:nuclease activity"/>
    <property type="evidence" value="ECO:0007669"/>
    <property type="project" value="UniProtKB-KW"/>
</dbReference>
<sequence>MRILGLDYGSKTVGVAVSDELLITAQGVEIIRRKSSSKLRQTLARIEELVTEYGVDKIVLGFPKNMNNTEGERCEKTKEFKEMLEKRTGLEVILWDERLTTVSADNSMMEMGIRRENRKEYVDEIAAIFILQGYLDYLTHQKQG</sequence>
<dbReference type="GO" id="GO:0000967">
    <property type="term" value="P:rRNA 5'-end processing"/>
    <property type="evidence" value="ECO:0007669"/>
    <property type="project" value="UniProtKB-UniRule"/>
</dbReference>
<dbReference type="Proteomes" id="UP000474024">
    <property type="component" value="Unassembled WGS sequence"/>
</dbReference>
<evidence type="ECO:0000256" key="2">
    <source>
        <dbReference type="ARBA" id="ARBA00022517"/>
    </source>
</evidence>